<name>A0A5M6DIC1_9BACT</name>
<evidence type="ECO:0008006" key="3">
    <source>
        <dbReference type="Google" id="ProtNLM"/>
    </source>
</evidence>
<evidence type="ECO:0000313" key="1">
    <source>
        <dbReference type="EMBL" id="KAA5547328.1"/>
    </source>
</evidence>
<gene>
    <name evidence="1" type="ORF">FYK55_00410</name>
</gene>
<organism evidence="1 2">
    <name type="scientific">Roseiconus nitratireducens</name>
    <dbReference type="NCBI Taxonomy" id="2605748"/>
    <lineage>
        <taxon>Bacteria</taxon>
        <taxon>Pseudomonadati</taxon>
        <taxon>Planctomycetota</taxon>
        <taxon>Planctomycetia</taxon>
        <taxon>Pirellulales</taxon>
        <taxon>Pirellulaceae</taxon>
        <taxon>Roseiconus</taxon>
    </lineage>
</organism>
<protein>
    <recommendedName>
        <fullName evidence="3">Tetratricopeptide repeat protein</fullName>
    </recommendedName>
</protein>
<reference evidence="1 2" key="1">
    <citation type="submission" date="2019-08" db="EMBL/GenBank/DDBJ databases">
        <authorList>
            <person name="Dhanesh K."/>
            <person name="Kumar G."/>
            <person name="Sasikala C."/>
            <person name="Venkata Ramana C."/>
        </authorList>
    </citation>
    <scope>NUCLEOTIDE SEQUENCE [LARGE SCALE GENOMIC DNA]</scope>
    <source>
        <strain evidence="1 2">JC645</strain>
    </source>
</reference>
<comment type="caution">
    <text evidence="1">The sequence shown here is derived from an EMBL/GenBank/DDBJ whole genome shotgun (WGS) entry which is preliminary data.</text>
</comment>
<proteinExistence type="predicted"/>
<dbReference type="Proteomes" id="UP000324479">
    <property type="component" value="Unassembled WGS sequence"/>
</dbReference>
<accession>A0A5M6DIC1</accession>
<evidence type="ECO:0000313" key="2">
    <source>
        <dbReference type="Proteomes" id="UP000324479"/>
    </source>
</evidence>
<dbReference type="EMBL" id="VWOX01000001">
    <property type="protein sequence ID" value="KAA5547328.1"/>
    <property type="molecule type" value="Genomic_DNA"/>
</dbReference>
<dbReference type="AlphaFoldDB" id="A0A5M6DIC1"/>
<sequence>MLFLAFLMAATLFAEEQGAELKKIEEALKTSPDDPVLHYRKCQLLFADGKEQESIDHAAVALTKFKEADQDLAWMKLGTFKTDRYRIDVHFNMGPEERAEIRDGIVRPYSFRVWTLGDEPELVRILDFELGYSNGKVVTAAIGAMTGGGHSNYGIVDPKSDFSTIKKRVVEILAR</sequence>
<keyword evidence="2" id="KW-1185">Reference proteome</keyword>